<dbReference type="InterPro" id="IPR050769">
    <property type="entry name" value="NAT_camello-type"/>
</dbReference>
<organism evidence="3 4">
    <name type="scientific">Pseudoprimorskyibacter insulae</name>
    <dbReference type="NCBI Taxonomy" id="1695997"/>
    <lineage>
        <taxon>Bacteria</taxon>
        <taxon>Pseudomonadati</taxon>
        <taxon>Pseudomonadota</taxon>
        <taxon>Alphaproteobacteria</taxon>
        <taxon>Rhodobacterales</taxon>
        <taxon>Paracoccaceae</taxon>
        <taxon>Pseudoprimorskyibacter</taxon>
    </lineage>
</organism>
<dbReference type="Proteomes" id="UP000244904">
    <property type="component" value="Unassembled WGS sequence"/>
</dbReference>
<dbReference type="GO" id="GO:0035447">
    <property type="term" value="F:mycothiol synthase activity"/>
    <property type="evidence" value="ECO:0007669"/>
    <property type="project" value="UniProtKB-EC"/>
</dbReference>
<feature type="domain" description="N-acetyltransferase" evidence="2">
    <location>
        <begin position="4"/>
        <end position="157"/>
    </location>
</feature>
<keyword evidence="4" id="KW-1185">Reference proteome</keyword>
<dbReference type="PANTHER" id="PTHR13947:SF37">
    <property type="entry name" value="LD18367P"/>
    <property type="match status" value="1"/>
</dbReference>
<keyword evidence="1 3" id="KW-0808">Transferase</keyword>
<name>A0A2R8AQT0_9RHOB</name>
<dbReference type="PANTHER" id="PTHR13947">
    <property type="entry name" value="GNAT FAMILY N-ACETYLTRANSFERASE"/>
    <property type="match status" value="1"/>
</dbReference>
<proteinExistence type="predicted"/>
<dbReference type="GO" id="GO:0008080">
    <property type="term" value="F:N-acetyltransferase activity"/>
    <property type="evidence" value="ECO:0007669"/>
    <property type="project" value="InterPro"/>
</dbReference>
<protein>
    <submittedName>
        <fullName evidence="3">Mycothiol acetyltransferase</fullName>
        <ecNumber evidence="3">2.3.1.189</ecNumber>
    </submittedName>
</protein>
<dbReference type="Gene3D" id="3.40.630.30">
    <property type="match status" value="1"/>
</dbReference>
<dbReference type="Pfam" id="PF00583">
    <property type="entry name" value="Acetyltransf_1"/>
    <property type="match status" value="1"/>
</dbReference>
<dbReference type="RefSeq" id="WP_108885072.1">
    <property type="nucleotide sequence ID" value="NZ_OMOJ01000001.1"/>
</dbReference>
<reference evidence="4" key="1">
    <citation type="submission" date="2018-03" db="EMBL/GenBank/DDBJ databases">
        <authorList>
            <person name="Rodrigo-Torres L."/>
            <person name="Arahal R. D."/>
            <person name="Lucena T."/>
        </authorList>
    </citation>
    <scope>NUCLEOTIDE SEQUENCE [LARGE SCALE GENOMIC DNA]</scope>
    <source>
        <strain evidence="4">CECT 8871</strain>
    </source>
</reference>
<dbReference type="InterPro" id="IPR016181">
    <property type="entry name" value="Acyl_CoA_acyltransferase"/>
</dbReference>
<dbReference type="AlphaFoldDB" id="A0A2R8AQT0"/>
<dbReference type="SUPFAM" id="SSF55729">
    <property type="entry name" value="Acyl-CoA N-acyltransferases (Nat)"/>
    <property type="match status" value="1"/>
</dbReference>
<dbReference type="EC" id="2.3.1.189" evidence="3"/>
<gene>
    <name evidence="3" type="primary">mshD</name>
    <name evidence="3" type="ORF">PRI8871_01033</name>
</gene>
<evidence type="ECO:0000259" key="2">
    <source>
        <dbReference type="PROSITE" id="PS51186"/>
    </source>
</evidence>
<dbReference type="PROSITE" id="PS51186">
    <property type="entry name" value="GNAT"/>
    <property type="match status" value="1"/>
</dbReference>
<keyword evidence="3" id="KW-0012">Acyltransferase</keyword>
<dbReference type="CDD" id="cd04301">
    <property type="entry name" value="NAT_SF"/>
    <property type="match status" value="1"/>
</dbReference>
<dbReference type="EMBL" id="OMOJ01000001">
    <property type="protein sequence ID" value="SPF78431.1"/>
    <property type="molecule type" value="Genomic_DNA"/>
</dbReference>
<dbReference type="OrthoDB" id="273614at2"/>
<evidence type="ECO:0000313" key="4">
    <source>
        <dbReference type="Proteomes" id="UP000244904"/>
    </source>
</evidence>
<evidence type="ECO:0000313" key="3">
    <source>
        <dbReference type="EMBL" id="SPF78431.1"/>
    </source>
</evidence>
<accession>A0A2R8AQT0</accession>
<sequence>MDKITIRDWRSDDAAWITDAHRIHYADSDGFDDSFVALVAQVLAEFDQSRVPGRDRAFIAERDGVPLGCVFSVAAGEGVAQLRLFLLLPDARGMGLGRKLIEACMDWGREAGYAKMVLWTHESHAAACALYEKLGWHCVASEPMQAFGADVVRQNWEISF</sequence>
<dbReference type="InterPro" id="IPR000182">
    <property type="entry name" value="GNAT_dom"/>
</dbReference>
<evidence type="ECO:0000256" key="1">
    <source>
        <dbReference type="ARBA" id="ARBA00022679"/>
    </source>
</evidence>